<evidence type="ECO:0000259" key="7">
    <source>
        <dbReference type="PROSITE" id="PS50056"/>
    </source>
</evidence>
<comment type="catalytic activity">
    <reaction evidence="5">
        <text>O-phospho-L-threonyl-[protein] + H2O = L-threonyl-[protein] + phosphate</text>
        <dbReference type="Rhea" id="RHEA:47004"/>
        <dbReference type="Rhea" id="RHEA-COMP:11060"/>
        <dbReference type="Rhea" id="RHEA-COMP:11605"/>
        <dbReference type="ChEBI" id="CHEBI:15377"/>
        <dbReference type="ChEBI" id="CHEBI:30013"/>
        <dbReference type="ChEBI" id="CHEBI:43474"/>
        <dbReference type="ChEBI" id="CHEBI:61977"/>
        <dbReference type="EC" id="3.1.3.16"/>
    </reaction>
</comment>
<dbReference type="InterPro" id="IPR029021">
    <property type="entry name" value="Prot-tyrosine_phosphatase-like"/>
</dbReference>
<dbReference type="Proteomes" id="UP001276659">
    <property type="component" value="Unassembled WGS sequence"/>
</dbReference>
<dbReference type="PANTHER" id="PTHR45948:SF2">
    <property type="entry name" value="DUAL SPECIFICITY PROTEIN PHOSPHATASE"/>
    <property type="match status" value="1"/>
</dbReference>
<evidence type="ECO:0000313" key="9">
    <source>
        <dbReference type="Proteomes" id="UP001276659"/>
    </source>
</evidence>
<dbReference type="PROSITE" id="PS50054">
    <property type="entry name" value="TYR_PHOSPHATASE_DUAL"/>
    <property type="match status" value="1"/>
</dbReference>
<evidence type="ECO:0000256" key="4">
    <source>
        <dbReference type="ARBA" id="ARBA00047761"/>
    </source>
</evidence>
<proteinExistence type="inferred from homology"/>
<evidence type="ECO:0000256" key="5">
    <source>
        <dbReference type="ARBA" id="ARBA00048336"/>
    </source>
</evidence>
<sequence>MDEIIPNLYLSSLAPASNISALLTANIHLVLTIKSIDLPLSVRQSYLSADITQHQISALDEPSFDLLCTFNDTCDLIKNNLAESKGVLVHSGMGMSRSATVVVAYIMKVRMLGTFEAVDFVTKKHGAAQPNRGFINQLLVWEECEYDIFEDVDGHRRAKRAYLEWKEEPCKGKGKGKGKQKQVS</sequence>
<gene>
    <name evidence="8" type="ORF">OEA41_009846</name>
</gene>
<dbReference type="SMART" id="SM00195">
    <property type="entry name" value="DSPc"/>
    <property type="match status" value="1"/>
</dbReference>
<dbReference type="AlphaFoldDB" id="A0AAE0DEK7"/>
<keyword evidence="2" id="KW-0378">Hydrolase</keyword>
<dbReference type="InterPro" id="IPR000387">
    <property type="entry name" value="Tyr_Pase_dom"/>
</dbReference>
<evidence type="ECO:0000313" key="8">
    <source>
        <dbReference type="EMBL" id="KAK3166721.1"/>
    </source>
</evidence>
<accession>A0AAE0DEK7</accession>
<dbReference type="Pfam" id="PF00782">
    <property type="entry name" value="DSPc"/>
    <property type="match status" value="1"/>
</dbReference>
<protein>
    <submittedName>
        <fullName evidence="8">Uncharacterized protein</fullName>
    </submittedName>
</protein>
<dbReference type="PROSITE" id="PS50056">
    <property type="entry name" value="TYR_PHOSPHATASE_2"/>
    <property type="match status" value="1"/>
</dbReference>
<feature type="domain" description="Tyrosine specific protein phosphatases" evidence="7">
    <location>
        <begin position="68"/>
        <end position="124"/>
    </location>
</feature>
<comment type="similarity">
    <text evidence="1">Belongs to the protein-tyrosine phosphatase family. Non-receptor class dual specificity subfamily.</text>
</comment>
<feature type="domain" description="Tyrosine-protein phosphatase" evidence="6">
    <location>
        <begin position="1"/>
        <end position="147"/>
    </location>
</feature>
<evidence type="ECO:0000256" key="3">
    <source>
        <dbReference type="ARBA" id="ARBA00022912"/>
    </source>
</evidence>
<dbReference type="GO" id="GO:0007165">
    <property type="term" value="P:signal transduction"/>
    <property type="evidence" value="ECO:0007669"/>
    <property type="project" value="TreeGrafter"/>
</dbReference>
<dbReference type="GO" id="GO:0005829">
    <property type="term" value="C:cytosol"/>
    <property type="evidence" value="ECO:0007669"/>
    <property type="project" value="TreeGrafter"/>
</dbReference>
<name>A0AAE0DEK7_9LECA</name>
<dbReference type="PANTHER" id="PTHR45948">
    <property type="entry name" value="DUAL SPECIFICITY PROTEIN PHOSPHATASE DDB_G0269404-RELATED"/>
    <property type="match status" value="1"/>
</dbReference>
<dbReference type="SUPFAM" id="SSF52799">
    <property type="entry name" value="(Phosphotyrosine protein) phosphatases II"/>
    <property type="match status" value="1"/>
</dbReference>
<dbReference type="InterPro" id="IPR020422">
    <property type="entry name" value="TYR_PHOSPHATASE_DUAL_dom"/>
</dbReference>
<organism evidence="8 9">
    <name type="scientific">Lepraria neglecta</name>
    <dbReference type="NCBI Taxonomy" id="209136"/>
    <lineage>
        <taxon>Eukaryota</taxon>
        <taxon>Fungi</taxon>
        <taxon>Dikarya</taxon>
        <taxon>Ascomycota</taxon>
        <taxon>Pezizomycotina</taxon>
        <taxon>Lecanoromycetes</taxon>
        <taxon>OSLEUM clade</taxon>
        <taxon>Lecanoromycetidae</taxon>
        <taxon>Lecanorales</taxon>
        <taxon>Lecanorineae</taxon>
        <taxon>Stereocaulaceae</taxon>
        <taxon>Lepraria</taxon>
    </lineage>
</organism>
<dbReference type="InterPro" id="IPR000340">
    <property type="entry name" value="Dual-sp_phosphatase_cat-dom"/>
</dbReference>
<dbReference type="CDD" id="cd14498">
    <property type="entry name" value="DSP"/>
    <property type="match status" value="1"/>
</dbReference>
<comment type="caution">
    <text evidence="8">The sequence shown here is derived from an EMBL/GenBank/DDBJ whole genome shotgun (WGS) entry which is preliminary data.</text>
</comment>
<dbReference type="GO" id="GO:0004722">
    <property type="term" value="F:protein serine/threonine phosphatase activity"/>
    <property type="evidence" value="ECO:0007669"/>
    <property type="project" value="UniProtKB-EC"/>
</dbReference>
<evidence type="ECO:0000256" key="1">
    <source>
        <dbReference type="ARBA" id="ARBA00008601"/>
    </source>
</evidence>
<dbReference type="GO" id="GO:0004725">
    <property type="term" value="F:protein tyrosine phosphatase activity"/>
    <property type="evidence" value="ECO:0007669"/>
    <property type="project" value="TreeGrafter"/>
</dbReference>
<evidence type="ECO:0000256" key="2">
    <source>
        <dbReference type="ARBA" id="ARBA00022801"/>
    </source>
</evidence>
<comment type="catalytic activity">
    <reaction evidence="4">
        <text>O-phospho-L-seryl-[protein] + H2O = L-seryl-[protein] + phosphate</text>
        <dbReference type="Rhea" id="RHEA:20629"/>
        <dbReference type="Rhea" id="RHEA-COMP:9863"/>
        <dbReference type="Rhea" id="RHEA-COMP:11604"/>
        <dbReference type="ChEBI" id="CHEBI:15377"/>
        <dbReference type="ChEBI" id="CHEBI:29999"/>
        <dbReference type="ChEBI" id="CHEBI:43474"/>
        <dbReference type="ChEBI" id="CHEBI:83421"/>
        <dbReference type="EC" id="3.1.3.16"/>
    </reaction>
</comment>
<dbReference type="EMBL" id="JASNWA010000011">
    <property type="protein sequence ID" value="KAK3166721.1"/>
    <property type="molecule type" value="Genomic_DNA"/>
</dbReference>
<reference evidence="8" key="1">
    <citation type="submission" date="2022-11" db="EMBL/GenBank/DDBJ databases">
        <title>Chromosomal genome sequence assembly and mating type (MAT) locus characterization of the leprose asexual lichenized fungus Lepraria neglecta (Nyl.) Erichsen.</title>
        <authorList>
            <person name="Allen J.L."/>
            <person name="Pfeffer B."/>
        </authorList>
    </citation>
    <scope>NUCLEOTIDE SEQUENCE</scope>
    <source>
        <strain evidence="8">Allen 5258</strain>
    </source>
</reference>
<dbReference type="Gene3D" id="3.90.190.10">
    <property type="entry name" value="Protein tyrosine phosphatase superfamily"/>
    <property type="match status" value="1"/>
</dbReference>
<keyword evidence="3" id="KW-0904">Protein phosphatase</keyword>
<keyword evidence="9" id="KW-1185">Reference proteome</keyword>
<evidence type="ECO:0000259" key="6">
    <source>
        <dbReference type="PROSITE" id="PS50054"/>
    </source>
</evidence>